<gene>
    <name evidence="3" type="ORF">B0O44_104374</name>
</gene>
<evidence type="ECO:0000313" key="4">
    <source>
        <dbReference type="Proteomes" id="UP000248198"/>
    </source>
</evidence>
<protein>
    <submittedName>
        <fullName evidence="3">Uncharacterized protein</fullName>
    </submittedName>
</protein>
<feature type="signal peptide" evidence="2">
    <location>
        <begin position="1"/>
        <end position="20"/>
    </location>
</feature>
<dbReference type="RefSeq" id="WP_110831289.1">
    <property type="nucleotide sequence ID" value="NZ_QKLU01000004.1"/>
</dbReference>
<name>A0A318UDQ0_9SPHI</name>
<proteinExistence type="predicted"/>
<organism evidence="3 4">
    <name type="scientific">Pedobacter nutrimenti</name>
    <dbReference type="NCBI Taxonomy" id="1241337"/>
    <lineage>
        <taxon>Bacteria</taxon>
        <taxon>Pseudomonadati</taxon>
        <taxon>Bacteroidota</taxon>
        <taxon>Sphingobacteriia</taxon>
        <taxon>Sphingobacteriales</taxon>
        <taxon>Sphingobacteriaceae</taxon>
        <taxon>Pedobacter</taxon>
    </lineage>
</organism>
<sequence length="286" mass="32085">MKRLVIILLVVFTSSLRSFAQTSFEWTGTSIVFENGVSNQVAYIDFGTSLLWGSVEVSLTTSYHYQNSTGLYRKSYNIGKNQEGGFHSNSSEVTSALGPVAEQWKLGEFEINSSNHLVLPIYHLVNNGNPIIVQVKGLLTHSFDKNLITITTPQYIVNNQVRDYNYINGKLSIGTSKADPEALFTVAGNITSKELKVKINAGADFVFHPDYQLTELQSVEEYVKTNKHLPEIPSAKEMKASGLEVGDFQIKLLQKIEELTLYLIELKKENEKMKVQLGSLEKRVKE</sequence>
<dbReference type="OrthoDB" id="9808753at2"/>
<dbReference type="EMBL" id="QKLU01000004">
    <property type="protein sequence ID" value="PYF74203.1"/>
    <property type="molecule type" value="Genomic_DNA"/>
</dbReference>
<dbReference type="Proteomes" id="UP000248198">
    <property type="component" value="Unassembled WGS sequence"/>
</dbReference>
<reference evidence="3 4" key="1">
    <citation type="submission" date="2018-06" db="EMBL/GenBank/DDBJ databases">
        <title>Genomic Encyclopedia of Archaeal and Bacterial Type Strains, Phase II (KMG-II): from individual species to whole genera.</title>
        <authorList>
            <person name="Goeker M."/>
        </authorList>
    </citation>
    <scope>NUCLEOTIDE SEQUENCE [LARGE SCALE GENOMIC DNA]</scope>
    <source>
        <strain evidence="3 4">DSM 27372</strain>
    </source>
</reference>
<keyword evidence="1" id="KW-0175">Coiled coil</keyword>
<accession>A0A318UDQ0</accession>
<keyword evidence="2" id="KW-0732">Signal</keyword>
<evidence type="ECO:0000313" key="3">
    <source>
        <dbReference type="EMBL" id="PYF74203.1"/>
    </source>
</evidence>
<evidence type="ECO:0000256" key="1">
    <source>
        <dbReference type="SAM" id="Coils"/>
    </source>
</evidence>
<evidence type="ECO:0000256" key="2">
    <source>
        <dbReference type="SAM" id="SignalP"/>
    </source>
</evidence>
<feature type="coiled-coil region" evidence="1">
    <location>
        <begin position="256"/>
        <end position="283"/>
    </location>
</feature>
<keyword evidence="4" id="KW-1185">Reference proteome</keyword>
<feature type="chain" id="PRO_5016252386" evidence="2">
    <location>
        <begin position="21"/>
        <end position="286"/>
    </location>
</feature>
<comment type="caution">
    <text evidence="3">The sequence shown here is derived from an EMBL/GenBank/DDBJ whole genome shotgun (WGS) entry which is preliminary data.</text>
</comment>
<dbReference type="AlphaFoldDB" id="A0A318UDQ0"/>